<gene>
    <name evidence="4" type="ORF">JYU34_002761</name>
</gene>
<dbReference type="SUPFAM" id="SSF52058">
    <property type="entry name" value="L domain-like"/>
    <property type="match status" value="1"/>
</dbReference>
<feature type="region of interest" description="Disordered" evidence="3">
    <location>
        <begin position="586"/>
        <end position="661"/>
    </location>
</feature>
<sequence length="661" mass="75109">MSKKPKKPTKKEKGQKSESKKIPVPSHPKISDASLLRVPEDALPGYNERILTGIEWNTAHEVTRYIREKCDRKLDPVTFKVAIRDKIQKSILSPFFNKSNLTVDELWEVYLPMILWDKERLITTEEKACYEFDNCITDNIIEMIRKAVNLESKVAMRKMFKEVEVLRLIDAKMTKLDEDLLSYKNLITLNLSGNCFSEIDATCLPETLRVLELQNNLLCNIKHFAEFLPSGLMYLGLSKNFIADECFCLEDNMRCSEGVSAFSHLTRNIMVLDLSDNDIYRLAPVLDALSSLPNLSALVLSGNPCAYCVEYPRATLHQLPRLQHLDCREVLASDRPGDQYQLDPEELRYGYFVFDVIRIMSVPPPPKVEKGATISFYVELELPLLDSVRRQFLMSRNPGSLTELLPAPDGEEVPRVATTAGSKTADGATDTDISAPQTTDVYQHLERKNSREVLHYTKFESSRVPWGQVMTFQEPAVRIFCPDLRALRDTFRTVVTVRVMCSIVYKKPKSSDKKDKKDKKSARTSQPQATEQTVTLAAIRCVLRKSDWSQPRQHFHWDSTLGTDEAMHWGDGDLTMLNYDFGGKSKTEASSKPSIVKPEKSNKSVKKKTGKNVKEDTGNSQTRKTQKSATPKPEDRPSPPPKQTVPEEFTCHFSFGVETHI</sequence>
<keyword evidence="2" id="KW-0677">Repeat</keyword>
<evidence type="ECO:0008006" key="6">
    <source>
        <dbReference type="Google" id="ProtNLM"/>
    </source>
</evidence>
<dbReference type="Gene3D" id="3.80.10.10">
    <property type="entry name" value="Ribonuclease Inhibitor"/>
    <property type="match status" value="1"/>
</dbReference>
<name>A0ABQ7R330_PLUXY</name>
<protein>
    <recommendedName>
        <fullName evidence="6">Leucine-rich repeat-containing protein 43</fullName>
    </recommendedName>
</protein>
<feature type="region of interest" description="Disordered" evidence="3">
    <location>
        <begin position="509"/>
        <end position="531"/>
    </location>
</feature>
<accession>A0ABQ7R330</accession>
<dbReference type="InterPro" id="IPR032675">
    <property type="entry name" value="LRR_dom_sf"/>
</dbReference>
<keyword evidence="5" id="KW-1185">Reference proteome</keyword>
<dbReference type="PANTHER" id="PTHR15454">
    <property type="entry name" value="NISCHARIN RELATED"/>
    <property type="match status" value="1"/>
</dbReference>
<dbReference type="Proteomes" id="UP000823941">
    <property type="component" value="Chromosome 4"/>
</dbReference>
<feature type="compositionally biased region" description="Basic and acidic residues" evidence="3">
    <location>
        <begin position="11"/>
        <end position="21"/>
    </location>
</feature>
<dbReference type="PANTHER" id="PTHR15454:SF19">
    <property type="entry name" value="LEUCINE-RICH REPEAT-CONTAINING PROTEIN 51"/>
    <property type="match status" value="1"/>
</dbReference>
<dbReference type="EMBL" id="JAHIBW010000004">
    <property type="protein sequence ID" value="KAG7311708.1"/>
    <property type="molecule type" value="Genomic_DNA"/>
</dbReference>
<feature type="compositionally biased region" description="Basic residues" evidence="3">
    <location>
        <begin position="1"/>
        <end position="10"/>
    </location>
</feature>
<reference evidence="4 5" key="1">
    <citation type="submission" date="2021-06" db="EMBL/GenBank/DDBJ databases">
        <title>A haploid diamondback moth (Plutella xylostella L.) genome assembly resolves 31 chromosomes and identifies a diamide resistance mutation.</title>
        <authorList>
            <person name="Ward C.M."/>
            <person name="Perry K.D."/>
            <person name="Baker G."/>
            <person name="Powis K."/>
            <person name="Heckel D.G."/>
            <person name="Baxter S.W."/>
        </authorList>
    </citation>
    <scope>NUCLEOTIDE SEQUENCE [LARGE SCALE GENOMIC DNA]</scope>
    <source>
        <strain evidence="4 5">LV</strain>
        <tissue evidence="4">Single pupa</tissue>
    </source>
</reference>
<evidence type="ECO:0000256" key="1">
    <source>
        <dbReference type="ARBA" id="ARBA00022614"/>
    </source>
</evidence>
<organism evidence="4 5">
    <name type="scientific">Plutella xylostella</name>
    <name type="common">Diamondback moth</name>
    <name type="synonym">Plutella maculipennis</name>
    <dbReference type="NCBI Taxonomy" id="51655"/>
    <lineage>
        <taxon>Eukaryota</taxon>
        <taxon>Metazoa</taxon>
        <taxon>Ecdysozoa</taxon>
        <taxon>Arthropoda</taxon>
        <taxon>Hexapoda</taxon>
        <taxon>Insecta</taxon>
        <taxon>Pterygota</taxon>
        <taxon>Neoptera</taxon>
        <taxon>Endopterygota</taxon>
        <taxon>Lepidoptera</taxon>
        <taxon>Glossata</taxon>
        <taxon>Ditrysia</taxon>
        <taxon>Yponomeutoidea</taxon>
        <taxon>Plutellidae</taxon>
        <taxon>Plutella</taxon>
    </lineage>
</organism>
<keyword evidence="1" id="KW-0433">Leucine-rich repeat</keyword>
<evidence type="ECO:0000256" key="3">
    <source>
        <dbReference type="SAM" id="MobiDB-lite"/>
    </source>
</evidence>
<comment type="caution">
    <text evidence="4">The sequence shown here is derived from an EMBL/GenBank/DDBJ whole genome shotgun (WGS) entry which is preliminary data.</text>
</comment>
<evidence type="ECO:0000256" key="2">
    <source>
        <dbReference type="ARBA" id="ARBA00022737"/>
    </source>
</evidence>
<evidence type="ECO:0000313" key="4">
    <source>
        <dbReference type="EMBL" id="KAG7311708.1"/>
    </source>
</evidence>
<feature type="compositionally biased region" description="Polar residues" evidence="3">
    <location>
        <begin position="618"/>
        <end position="629"/>
    </location>
</feature>
<evidence type="ECO:0000313" key="5">
    <source>
        <dbReference type="Proteomes" id="UP000823941"/>
    </source>
</evidence>
<feature type="region of interest" description="Disordered" evidence="3">
    <location>
        <begin position="1"/>
        <end position="29"/>
    </location>
</feature>
<proteinExistence type="predicted"/>